<feature type="binding site" evidence="8">
    <location>
        <position position="40"/>
    </location>
    <ligand>
        <name>Mg(2+)</name>
        <dbReference type="ChEBI" id="CHEBI:18420"/>
    </ligand>
</feature>
<evidence type="ECO:0000256" key="2">
    <source>
        <dbReference type="ARBA" id="ARBA00022691"/>
    </source>
</evidence>
<dbReference type="GO" id="GO:0051539">
    <property type="term" value="F:4 iron, 4 sulfur cluster binding"/>
    <property type="evidence" value="ECO:0007669"/>
    <property type="project" value="UniProtKB-UniRule"/>
</dbReference>
<keyword evidence="2 8" id="KW-0949">S-adenosyl-L-methionine</keyword>
<dbReference type="SUPFAM" id="SSF102114">
    <property type="entry name" value="Radical SAM enzymes"/>
    <property type="match status" value="1"/>
</dbReference>
<dbReference type="InterPro" id="IPR013785">
    <property type="entry name" value="Aldolase_TIM"/>
</dbReference>
<protein>
    <recommendedName>
        <fullName evidence="8">7-carboxy-7-deazaguanine synthase</fullName>
        <shortName evidence="8">CDG synthase</shortName>
        <ecNumber evidence="8">4.3.99.3</ecNumber>
    </recommendedName>
    <alternativeName>
        <fullName evidence="8">Queuosine biosynthesis protein QueE</fullName>
    </alternativeName>
</protein>
<dbReference type="GO" id="GO:0016840">
    <property type="term" value="F:carbon-nitrogen lyase activity"/>
    <property type="evidence" value="ECO:0007669"/>
    <property type="project" value="UniProtKB-UniRule"/>
</dbReference>
<dbReference type="Proteomes" id="UP000824111">
    <property type="component" value="Unassembled WGS sequence"/>
</dbReference>
<feature type="binding site" evidence="8">
    <location>
        <position position="75"/>
    </location>
    <ligand>
        <name>substrate</name>
    </ligand>
</feature>
<sequence>MKYNVVELFDSIDGEGVRTGQPATFIRLAGCNLRCTYCDTLYALFGEAEPCRYEEWTLDGLLSRVNPVYRRVTLTGGEPLISPGAAELVSALSRRGYEVNIETNGAVDICAFLKDCTHTEHVFFTIDYKLPSSGMEQHMHLPNFRSLRPQDVLKFVVGSEEDAARMLELLKAVAPACQTMPHIYVGAVYGAYPAQRLVELILQEPLLKDSHLQVQLHKIIWDPDKRGV</sequence>
<reference evidence="10" key="2">
    <citation type="journal article" date="2021" name="PeerJ">
        <title>Extensive microbial diversity within the chicken gut microbiome revealed by metagenomics and culture.</title>
        <authorList>
            <person name="Gilroy R."/>
            <person name="Ravi A."/>
            <person name="Getino M."/>
            <person name="Pursley I."/>
            <person name="Horton D.L."/>
            <person name="Alikhan N.F."/>
            <person name="Baker D."/>
            <person name="Gharbi K."/>
            <person name="Hall N."/>
            <person name="Watson M."/>
            <person name="Adriaenssens E.M."/>
            <person name="Foster-Nyarko E."/>
            <person name="Jarju S."/>
            <person name="Secka A."/>
            <person name="Antonio M."/>
            <person name="Oren A."/>
            <person name="Chaudhuri R.R."/>
            <person name="La Ragione R."/>
            <person name="Hildebrand F."/>
            <person name="Pallen M.J."/>
        </authorList>
    </citation>
    <scope>NUCLEOTIDE SEQUENCE</scope>
    <source>
        <strain evidence="10">ChiSjej4B22-9803</strain>
    </source>
</reference>
<keyword evidence="7 8" id="KW-0456">Lyase</keyword>
<dbReference type="Pfam" id="PF04055">
    <property type="entry name" value="Radical_SAM"/>
    <property type="match status" value="1"/>
</dbReference>
<evidence type="ECO:0000256" key="1">
    <source>
        <dbReference type="ARBA" id="ARBA00022485"/>
    </source>
</evidence>
<comment type="caution">
    <text evidence="10">The sequence shown here is derived from an EMBL/GenBank/DDBJ whole genome shotgun (WGS) entry which is preliminary data.</text>
</comment>
<dbReference type="InterPro" id="IPR058240">
    <property type="entry name" value="rSAM_sf"/>
</dbReference>
<comment type="cofactor">
    <cofactor evidence="8">
        <name>S-adenosyl-L-methionine</name>
        <dbReference type="ChEBI" id="CHEBI:59789"/>
    </cofactor>
    <text evidence="8">Binds 1 S-adenosyl-L-methionine per subunit.</text>
</comment>
<dbReference type="InterPro" id="IPR024924">
    <property type="entry name" value="7-CO-7-deazaguanine_synth-like"/>
</dbReference>
<dbReference type="CDD" id="cd01335">
    <property type="entry name" value="Radical_SAM"/>
    <property type="match status" value="1"/>
</dbReference>
<feature type="binding site" evidence="8">
    <location>
        <position position="31"/>
    </location>
    <ligand>
        <name>[4Fe-4S] cluster</name>
        <dbReference type="ChEBI" id="CHEBI:49883"/>
        <note>4Fe-4S-S-AdoMet</note>
    </ligand>
</feature>
<feature type="binding site" evidence="8">
    <location>
        <begin position="12"/>
        <end position="14"/>
    </location>
    <ligand>
        <name>substrate</name>
    </ligand>
</feature>
<feature type="binding site" evidence="8">
    <location>
        <position position="35"/>
    </location>
    <ligand>
        <name>[4Fe-4S] cluster</name>
        <dbReference type="ChEBI" id="CHEBI:49883"/>
        <note>4Fe-4S-S-AdoMet</note>
    </ligand>
</feature>
<dbReference type="PANTHER" id="PTHR42836">
    <property type="entry name" value="7-CARBOXY-7-DEAZAGUANINE SYNTHASE"/>
    <property type="match status" value="1"/>
</dbReference>
<feature type="binding site" evidence="8">
    <location>
        <position position="77"/>
    </location>
    <ligand>
        <name>S-adenosyl-L-methionine</name>
        <dbReference type="ChEBI" id="CHEBI:59789"/>
    </ligand>
</feature>
<dbReference type="EMBL" id="DVND01000058">
    <property type="protein sequence ID" value="HIU48185.1"/>
    <property type="molecule type" value="Genomic_DNA"/>
</dbReference>
<dbReference type="GO" id="GO:0000287">
    <property type="term" value="F:magnesium ion binding"/>
    <property type="evidence" value="ECO:0007669"/>
    <property type="project" value="UniProtKB-UniRule"/>
</dbReference>
<evidence type="ECO:0000259" key="9">
    <source>
        <dbReference type="PROSITE" id="PS51918"/>
    </source>
</evidence>
<comment type="cofactor">
    <cofactor evidence="8">
        <name>[4Fe-4S] cluster</name>
        <dbReference type="ChEBI" id="CHEBI:49883"/>
    </cofactor>
    <text evidence="8">Binds 1 [4Fe-4S] cluster. The cluster is coordinated with 3 cysteines and an exchangeable S-adenosyl-L-methionine.</text>
</comment>
<name>A0A9D1S5Y5_9FIRM</name>
<dbReference type="AlphaFoldDB" id="A0A9D1S5Y5"/>
<comment type="catalytic activity">
    <reaction evidence="8">
        <text>6-carboxy-5,6,7,8-tetrahydropterin + H(+) = 7-carboxy-7-carbaguanine + NH4(+)</text>
        <dbReference type="Rhea" id="RHEA:27974"/>
        <dbReference type="ChEBI" id="CHEBI:15378"/>
        <dbReference type="ChEBI" id="CHEBI:28938"/>
        <dbReference type="ChEBI" id="CHEBI:61032"/>
        <dbReference type="ChEBI" id="CHEBI:61036"/>
        <dbReference type="EC" id="4.3.99.3"/>
    </reaction>
</comment>
<evidence type="ECO:0000256" key="6">
    <source>
        <dbReference type="ARBA" id="ARBA00023014"/>
    </source>
</evidence>
<reference evidence="10" key="1">
    <citation type="submission" date="2020-10" db="EMBL/GenBank/DDBJ databases">
        <authorList>
            <person name="Gilroy R."/>
        </authorList>
    </citation>
    <scope>NUCLEOTIDE SEQUENCE</scope>
    <source>
        <strain evidence="10">ChiSjej4B22-9803</strain>
    </source>
</reference>
<evidence type="ECO:0000256" key="3">
    <source>
        <dbReference type="ARBA" id="ARBA00022723"/>
    </source>
</evidence>
<dbReference type="PROSITE" id="PS51918">
    <property type="entry name" value="RADICAL_SAM"/>
    <property type="match status" value="1"/>
</dbReference>
<comment type="subunit">
    <text evidence="8">Homodimer.</text>
</comment>
<evidence type="ECO:0000256" key="4">
    <source>
        <dbReference type="ARBA" id="ARBA00022842"/>
    </source>
</evidence>
<comment type="pathway">
    <text evidence="8">Purine metabolism; 7-cyano-7-deazaguanine biosynthesis.</text>
</comment>
<dbReference type="PIRSF" id="PIRSF000370">
    <property type="entry name" value="QueE"/>
    <property type="match status" value="1"/>
</dbReference>
<feature type="domain" description="Radical SAM core" evidence="9">
    <location>
        <begin position="18"/>
        <end position="223"/>
    </location>
</feature>
<evidence type="ECO:0000256" key="8">
    <source>
        <dbReference type="HAMAP-Rule" id="MF_00917"/>
    </source>
</evidence>
<dbReference type="SFLD" id="SFLDS00029">
    <property type="entry name" value="Radical_SAM"/>
    <property type="match status" value="1"/>
</dbReference>
<dbReference type="GO" id="GO:1904047">
    <property type="term" value="F:S-adenosyl-L-methionine binding"/>
    <property type="evidence" value="ECO:0007669"/>
    <property type="project" value="UniProtKB-UniRule"/>
</dbReference>
<dbReference type="InterPro" id="IPR007197">
    <property type="entry name" value="rSAM"/>
</dbReference>
<proteinExistence type="inferred from homology"/>
<feature type="binding site" evidence="8">
    <location>
        <position position="38"/>
    </location>
    <ligand>
        <name>[4Fe-4S] cluster</name>
        <dbReference type="ChEBI" id="CHEBI:49883"/>
        <note>4Fe-4S-S-AdoMet</note>
    </ligand>
</feature>
<comment type="function">
    <text evidence="8">Catalyzes the complex heterocyclic radical-mediated conversion of 6-carboxy-5,6,7,8-tetrahydropterin (CPH4) to 7-carboxy-7-deazaguanine (CDG), a step common to the biosynthetic pathways of all 7-deazapurine-containing compounds.</text>
</comment>
<dbReference type="GO" id="GO:0008616">
    <property type="term" value="P:tRNA queuosine(34) biosynthetic process"/>
    <property type="evidence" value="ECO:0007669"/>
    <property type="project" value="UniProtKB-UniRule"/>
</dbReference>
<evidence type="ECO:0000313" key="10">
    <source>
        <dbReference type="EMBL" id="HIU48185.1"/>
    </source>
</evidence>
<dbReference type="PANTHER" id="PTHR42836:SF1">
    <property type="entry name" value="7-CARBOXY-7-DEAZAGUANINE SYNTHASE"/>
    <property type="match status" value="1"/>
</dbReference>
<keyword evidence="5 8" id="KW-0408">Iron</keyword>
<keyword evidence="4 8" id="KW-0460">Magnesium</keyword>
<accession>A0A9D1S5Y5</accession>
<feature type="binding site" evidence="8">
    <location>
        <begin position="37"/>
        <end position="39"/>
    </location>
    <ligand>
        <name>S-adenosyl-L-methionine</name>
        <dbReference type="ChEBI" id="CHEBI:59789"/>
    </ligand>
</feature>
<feature type="binding site" evidence="8">
    <location>
        <position position="27"/>
    </location>
    <ligand>
        <name>substrate</name>
    </ligand>
</feature>
<organism evidence="10 11">
    <name type="scientific">Candidatus Avimonoglobus intestinipullorum</name>
    <dbReference type="NCBI Taxonomy" id="2840699"/>
    <lineage>
        <taxon>Bacteria</taxon>
        <taxon>Bacillati</taxon>
        <taxon>Bacillota</taxon>
        <taxon>Clostridia</taxon>
        <taxon>Eubacteriales</taxon>
        <taxon>Candidatus Avimonoglobus</taxon>
    </lineage>
</organism>
<dbReference type="Gene3D" id="3.20.20.70">
    <property type="entry name" value="Aldolase class I"/>
    <property type="match status" value="1"/>
</dbReference>
<comment type="similarity">
    <text evidence="8">Belongs to the radical SAM superfamily. 7-carboxy-7-deazaguanine synthase family.</text>
</comment>
<dbReference type="EC" id="4.3.99.3" evidence="8"/>
<evidence type="ECO:0000313" key="11">
    <source>
        <dbReference type="Proteomes" id="UP000824111"/>
    </source>
</evidence>
<evidence type="ECO:0000256" key="7">
    <source>
        <dbReference type="ARBA" id="ARBA00023239"/>
    </source>
</evidence>
<comment type="cofactor">
    <cofactor evidence="8">
        <name>Mg(2+)</name>
        <dbReference type="ChEBI" id="CHEBI:18420"/>
    </cofactor>
</comment>
<evidence type="ECO:0000256" key="5">
    <source>
        <dbReference type="ARBA" id="ARBA00023004"/>
    </source>
</evidence>
<dbReference type="HAMAP" id="MF_00917">
    <property type="entry name" value="QueE"/>
    <property type="match status" value="1"/>
</dbReference>
<gene>
    <name evidence="8" type="primary">queE</name>
    <name evidence="10" type="ORF">IAB04_02350</name>
</gene>
<keyword evidence="3 8" id="KW-0479">Metal-binding</keyword>
<keyword evidence="6 8" id="KW-0411">Iron-sulfur</keyword>
<keyword evidence="1 8" id="KW-0004">4Fe-4S</keyword>
<comment type="caution">
    <text evidence="8">Lacks conserved residue(s) required for the propagation of feature annotation.</text>
</comment>
<keyword evidence="8" id="KW-0671">Queuosine biosynthesis</keyword>